<gene>
    <name evidence="2" type="ORF">SAMN04489859_11231</name>
</gene>
<dbReference type="Proteomes" id="UP000199054">
    <property type="component" value="Unassembled WGS sequence"/>
</dbReference>
<dbReference type="NCBIfam" id="NF033579">
    <property type="entry name" value="transpos_IS5_2"/>
    <property type="match status" value="1"/>
</dbReference>
<dbReference type="PANTHER" id="PTHR34631:SF3">
    <property type="entry name" value="ISSOD12 TRANSPOSASE TNPA_ISSOD12"/>
    <property type="match status" value="1"/>
</dbReference>
<dbReference type="AlphaFoldDB" id="A0A1H8PU45"/>
<protein>
    <submittedName>
        <fullName evidence="2">Transposase DDE domain-containing protein</fullName>
    </submittedName>
</protein>
<dbReference type="EMBL" id="FODE01000123">
    <property type="protein sequence ID" value="SEO45296.1"/>
    <property type="molecule type" value="Genomic_DNA"/>
</dbReference>
<evidence type="ECO:0000313" key="3">
    <source>
        <dbReference type="Proteomes" id="UP000199054"/>
    </source>
</evidence>
<name>A0A1H8PU45_9RHOB</name>
<organism evidence="2 3">
    <name type="scientific">Paracoccus alcaliphilus</name>
    <dbReference type="NCBI Taxonomy" id="34002"/>
    <lineage>
        <taxon>Bacteria</taxon>
        <taxon>Pseudomonadati</taxon>
        <taxon>Pseudomonadota</taxon>
        <taxon>Alphaproteobacteria</taxon>
        <taxon>Rhodobacterales</taxon>
        <taxon>Paracoccaceae</taxon>
        <taxon>Paracoccus</taxon>
    </lineage>
</organism>
<sequence length="310" mass="35243">MTKPEPARYRTTNWKSYNEALKRRGSLLIWLDKDMVWRAAKAGRHGRPPVFSDAAIQFCLMVKVLFGLALRQTTGMVASILSMAGLDWPVPDFSTLSRRQKRITVQITQRRAPGPLNLLVDSTGIKFLGDGEWLARKHGTQRRRQYRKIHLAMDTDTGDIRAVEFTSSDKGDSPVLPQLLDQIPPDEQIGTVTGDGAFDTRRCHTAILERGGTAVIPIRKNGRRWREDCPAAAVRNEILRATQRLGRNIWKRWTGYHVRSRIEAKMRCLKAFGERIASRDPDRQTAEIHIRVALINRFNALGQAEIERVA</sequence>
<evidence type="ECO:0000259" key="1">
    <source>
        <dbReference type="Pfam" id="PF13737"/>
    </source>
</evidence>
<dbReference type="InterPro" id="IPR025668">
    <property type="entry name" value="Tnp_DDE_dom"/>
</dbReference>
<reference evidence="2 3" key="1">
    <citation type="submission" date="2016-10" db="EMBL/GenBank/DDBJ databases">
        <authorList>
            <person name="de Groot N.N."/>
        </authorList>
    </citation>
    <scope>NUCLEOTIDE SEQUENCE [LARGE SCALE GENOMIC DNA]</scope>
    <source>
        <strain evidence="2 3">DSM 8512</strain>
    </source>
</reference>
<dbReference type="OrthoDB" id="8451553at2"/>
<dbReference type="PANTHER" id="PTHR34631">
    <property type="match status" value="1"/>
</dbReference>
<keyword evidence="3" id="KW-1185">Reference proteome</keyword>
<feature type="domain" description="Transposase DDE" evidence="1">
    <location>
        <begin position="22"/>
        <end position="129"/>
    </location>
</feature>
<dbReference type="InterPro" id="IPR053172">
    <property type="entry name" value="Tn903_transposase"/>
</dbReference>
<accession>A0A1H8PU45</accession>
<proteinExistence type="predicted"/>
<dbReference type="Pfam" id="PF13737">
    <property type="entry name" value="DDE_Tnp_1_5"/>
    <property type="match status" value="1"/>
</dbReference>
<dbReference type="RefSeq" id="WP_090618176.1">
    <property type="nucleotide sequence ID" value="NZ_CP067128.1"/>
</dbReference>
<evidence type="ECO:0000313" key="2">
    <source>
        <dbReference type="EMBL" id="SEO45296.1"/>
    </source>
</evidence>
<dbReference type="InterPro" id="IPR053520">
    <property type="entry name" value="Transposase_Tn903"/>
</dbReference>